<dbReference type="PANTHER" id="PTHR23255:SF100">
    <property type="entry name" value="RECEPTOR PROTEIN SERINE_THREONINE KINASE"/>
    <property type="match status" value="1"/>
</dbReference>
<evidence type="ECO:0000256" key="9">
    <source>
        <dbReference type="ARBA" id="ARBA00022723"/>
    </source>
</evidence>
<comment type="catalytic activity">
    <reaction evidence="19">
        <text>L-seryl-[receptor-protein] + ATP = O-phospho-L-seryl-[receptor-protein] + ADP + H(+)</text>
        <dbReference type="Rhea" id="RHEA:18673"/>
        <dbReference type="Rhea" id="RHEA-COMP:11022"/>
        <dbReference type="Rhea" id="RHEA-COMP:11023"/>
        <dbReference type="ChEBI" id="CHEBI:15378"/>
        <dbReference type="ChEBI" id="CHEBI:29999"/>
        <dbReference type="ChEBI" id="CHEBI:30616"/>
        <dbReference type="ChEBI" id="CHEBI:83421"/>
        <dbReference type="ChEBI" id="CHEBI:456216"/>
        <dbReference type="EC" id="2.7.11.30"/>
    </reaction>
</comment>
<evidence type="ECO:0000256" key="23">
    <source>
        <dbReference type="SAM" id="Phobius"/>
    </source>
</evidence>
<reference evidence="26" key="1">
    <citation type="submission" date="2022-01" db="UniProtKB">
        <authorList>
            <consortium name="EnsemblMetazoa"/>
        </authorList>
    </citation>
    <scope>IDENTIFICATION</scope>
</reference>
<evidence type="ECO:0000259" key="25">
    <source>
        <dbReference type="PROSITE" id="PS50011"/>
    </source>
</evidence>
<feature type="signal peptide" evidence="24">
    <location>
        <begin position="1"/>
        <end position="21"/>
    </location>
</feature>
<dbReference type="CTD" id="44096"/>
<dbReference type="InterPro" id="IPR000333">
    <property type="entry name" value="TGFB_receptor"/>
</dbReference>
<evidence type="ECO:0000256" key="20">
    <source>
        <dbReference type="ARBA" id="ARBA00048773"/>
    </source>
</evidence>
<comment type="similarity">
    <text evidence="4">Belongs to the protein kinase superfamily. TKL Ser/Thr protein kinase family. TGFB receptor subfamily.</text>
</comment>
<keyword evidence="17" id="KW-0675">Receptor</keyword>
<evidence type="ECO:0000256" key="19">
    <source>
        <dbReference type="ARBA" id="ARBA00047681"/>
    </source>
</evidence>
<organism evidence="26 27">
    <name type="scientific">Cimex lectularius</name>
    <name type="common">Bed bug</name>
    <name type="synonym">Acanthia lectularia</name>
    <dbReference type="NCBI Taxonomy" id="79782"/>
    <lineage>
        <taxon>Eukaryota</taxon>
        <taxon>Metazoa</taxon>
        <taxon>Ecdysozoa</taxon>
        <taxon>Arthropoda</taxon>
        <taxon>Hexapoda</taxon>
        <taxon>Insecta</taxon>
        <taxon>Pterygota</taxon>
        <taxon>Neoptera</taxon>
        <taxon>Paraneoptera</taxon>
        <taxon>Hemiptera</taxon>
        <taxon>Heteroptera</taxon>
        <taxon>Panheteroptera</taxon>
        <taxon>Cimicomorpha</taxon>
        <taxon>Cimicidae</taxon>
        <taxon>Cimex</taxon>
    </lineage>
</organism>
<dbReference type="PROSITE" id="PS50011">
    <property type="entry name" value="PROTEIN_KINASE_DOM"/>
    <property type="match status" value="1"/>
</dbReference>
<evidence type="ECO:0000256" key="13">
    <source>
        <dbReference type="ARBA" id="ARBA00022840"/>
    </source>
</evidence>
<feature type="transmembrane region" description="Helical" evidence="23">
    <location>
        <begin position="160"/>
        <end position="184"/>
    </location>
</feature>
<dbReference type="GO" id="GO:0005886">
    <property type="term" value="C:plasma membrane"/>
    <property type="evidence" value="ECO:0007669"/>
    <property type="project" value="TreeGrafter"/>
</dbReference>
<dbReference type="GO" id="GO:0030509">
    <property type="term" value="P:BMP signaling pathway"/>
    <property type="evidence" value="ECO:0007669"/>
    <property type="project" value="TreeGrafter"/>
</dbReference>
<dbReference type="Pfam" id="PF07714">
    <property type="entry name" value="PK_Tyr_Ser-Thr"/>
    <property type="match status" value="1"/>
</dbReference>
<evidence type="ECO:0000256" key="14">
    <source>
        <dbReference type="ARBA" id="ARBA00022842"/>
    </source>
</evidence>
<evidence type="ECO:0000256" key="22">
    <source>
        <dbReference type="SAM" id="MobiDB-lite"/>
    </source>
</evidence>
<protein>
    <recommendedName>
        <fullName evidence="5">receptor protein serine/threonine kinase</fullName>
        <ecNumber evidence="5">2.7.11.30</ecNumber>
    </recommendedName>
</protein>
<dbReference type="PANTHER" id="PTHR23255">
    <property type="entry name" value="TRANSFORMING GROWTH FACTOR-BETA RECEPTOR TYPE I AND II"/>
    <property type="match status" value="1"/>
</dbReference>
<feature type="domain" description="Protein kinase" evidence="25">
    <location>
        <begin position="215"/>
        <end position="516"/>
    </location>
</feature>
<keyword evidence="13 21" id="KW-0067">ATP-binding</keyword>
<evidence type="ECO:0000256" key="2">
    <source>
        <dbReference type="ARBA" id="ARBA00001946"/>
    </source>
</evidence>
<dbReference type="GO" id="GO:0005024">
    <property type="term" value="F:transforming growth factor beta receptor activity"/>
    <property type="evidence" value="ECO:0007669"/>
    <property type="project" value="TreeGrafter"/>
</dbReference>
<dbReference type="AlphaFoldDB" id="A0A8I6RFY7"/>
<evidence type="ECO:0000256" key="6">
    <source>
        <dbReference type="ARBA" id="ARBA00022527"/>
    </source>
</evidence>
<dbReference type="Gene3D" id="1.10.510.10">
    <property type="entry name" value="Transferase(Phosphotransferase) domain 1"/>
    <property type="match status" value="1"/>
</dbReference>
<feature type="chain" id="PRO_5035257354" description="receptor protein serine/threonine kinase" evidence="24">
    <location>
        <begin position="22"/>
        <end position="788"/>
    </location>
</feature>
<feature type="binding site" evidence="21">
    <location>
        <position position="242"/>
    </location>
    <ligand>
        <name>ATP</name>
        <dbReference type="ChEBI" id="CHEBI:30616"/>
    </ligand>
</feature>
<dbReference type="InterPro" id="IPR045860">
    <property type="entry name" value="Snake_toxin-like_sf"/>
</dbReference>
<dbReference type="EC" id="2.7.11.30" evidence="5"/>
<dbReference type="GO" id="GO:0043235">
    <property type="term" value="C:receptor complex"/>
    <property type="evidence" value="ECO:0007669"/>
    <property type="project" value="TreeGrafter"/>
</dbReference>
<dbReference type="SUPFAM" id="SSF56112">
    <property type="entry name" value="Protein kinase-like (PK-like)"/>
    <property type="match status" value="1"/>
</dbReference>
<evidence type="ECO:0000256" key="18">
    <source>
        <dbReference type="ARBA" id="ARBA00023180"/>
    </source>
</evidence>
<evidence type="ECO:0000256" key="17">
    <source>
        <dbReference type="ARBA" id="ARBA00023170"/>
    </source>
</evidence>
<dbReference type="SUPFAM" id="SSF57302">
    <property type="entry name" value="Snake toxin-like"/>
    <property type="match status" value="1"/>
</dbReference>
<keyword evidence="6" id="KW-0723">Serine/threonine-protein kinase</keyword>
<keyword evidence="12" id="KW-0418">Kinase</keyword>
<evidence type="ECO:0000256" key="8">
    <source>
        <dbReference type="ARBA" id="ARBA00022692"/>
    </source>
</evidence>
<comment type="subcellular location">
    <subcellularLocation>
        <location evidence="3">Membrane</location>
        <topology evidence="3">Single-pass type I membrane protein</topology>
    </subcellularLocation>
</comment>
<name>A0A8I6RFY7_CIMLE</name>
<evidence type="ECO:0000256" key="5">
    <source>
        <dbReference type="ARBA" id="ARBA00012401"/>
    </source>
</evidence>
<proteinExistence type="inferred from homology"/>
<evidence type="ECO:0000256" key="10">
    <source>
        <dbReference type="ARBA" id="ARBA00022729"/>
    </source>
</evidence>
<dbReference type="InterPro" id="IPR011009">
    <property type="entry name" value="Kinase-like_dom_sf"/>
</dbReference>
<keyword evidence="14" id="KW-0460">Magnesium</keyword>
<accession>A0A8I6RFY7</accession>
<keyword evidence="16 23" id="KW-0472">Membrane</keyword>
<feature type="region of interest" description="Disordered" evidence="22">
    <location>
        <begin position="746"/>
        <end position="769"/>
    </location>
</feature>
<dbReference type="EnsemblMetazoa" id="XM_014390013.2">
    <property type="protein sequence ID" value="XP_014245499.1"/>
    <property type="gene ID" value="LOC106664345"/>
</dbReference>
<dbReference type="FunFam" id="1.10.510.10:FF:000487">
    <property type="entry name" value="Anti-Muellerian hormone type-2 receptor"/>
    <property type="match status" value="1"/>
</dbReference>
<dbReference type="PROSITE" id="PS00107">
    <property type="entry name" value="PROTEIN_KINASE_ATP"/>
    <property type="match status" value="1"/>
</dbReference>
<comment type="cofactor">
    <cofactor evidence="1">
        <name>Mn(2+)</name>
        <dbReference type="ChEBI" id="CHEBI:29035"/>
    </cofactor>
</comment>
<keyword evidence="15 23" id="KW-1133">Transmembrane helix</keyword>
<evidence type="ECO:0000256" key="16">
    <source>
        <dbReference type="ARBA" id="ARBA00023136"/>
    </source>
</evidence>
<dbReference type="Proteomes" id="UP000494040">
    <property type="component" value="Unassembled WGS sequence"/>
</dbReference>
<keyword evidence="27" id="KW-1185">Reference proteome</keyword>
<evidence type="ECO:0000256" key="12">
    <source>
        <dbReference type="ARBA" id="ARBA00022777"/>
    </source>
</evidence>
<dbReference type="InterPro" id="IPR001245">
    <property type="entry name" value="Ser-Thr/Tyr_kinase_cat_dom"/>
</dbReference>
<evidence type="ECO:0000256" key="3">
    <source>
        <dbReference type="ARBA" id="ARBA00004479"/>
    </source>
</evidence>
<keyword evidence="11 21" id="KW-0547">Nucleotide-binding</keyword>
<dbReference type="GeneID" id="106664345"/>
<comment type="catalytic activity">
    <reaction evidence="20">
        <text>L-threonyl-[receptor-protein] + ATP = O-phospho-L-threonyl-[receptor-protein] + ADP + H(+)</text>
        <dbReference type="Rhea" id="RHEA:44880"/>
        <dbReference type="Rhea" id="RHEA-COMP:11024"/>
        <dbReference type="Rhea" id="RHEA-COMP:11025"/>
        <dbReference type="ChEBI" id="CHEBI:15378"/>
        <dbReference type="ChEBI" id="CHEBI:30013"/>
        <dbReference type="ChEBI" id="CHEBI:30616"/>
        <dbReference type="ChEBI" id="CHEBI:61977"/>
        <dbReference type="ChEBI" id="CHEBI:456216"/>
        <dbReference type="EC" id="2.7.11.30"/>
    </reaction>
</comment>
<dbReference type="OrthoDB" id="669224at2759"/>
<keyword evidence="9" id="KW-0479">Metal-binding</keyword>
<keyword evidence="18" id="KW-0325">Glycoprotein</keyword>
<dbReference type="InterPro" id="IPR000719">
    <property type="entry name" value="Prot_kinase_dom"/>
</dbReference>
<keyword evidence="8 23" id="KW-0812">Transmembrane</keyword>
<dbReference type="RefSeq" id="XP_014245499.1">
    <property type="nucleotide sequence ID" value="XM_014390013.2"/>
</dbReference>
<dbReference type="OMA" id="VLSYCPL"/>
<dbReference type="Gene3D" id="2.10.60.10">
    <property type="entry name" value="CD59"/>
    <property type="match status" value="1"/>
</dbReference>
<dbReference type="KEGG" id="clec:106664345"/>
<evidence type="ECO:0000313" key="27">
    <source>
        <dbReference type="Proteomes" id="UP000494040"/>
    </source>
</evidence>
<evidence type="ECO:0000256" key="7">
    <source>
        <dbReference type="ARBA" id="ARBA00022679"/>
    </source>
</evidence>
<dbReference type="InterPro" id="IPR017441">
    <property type="entry name" value="Protein_kinase_ATP_BS"/>
</dbReference>
<dbReference type="GO" id="GO:0005524">
    <property type="term" value="F:ATP binding"/>
    <property type="evidence" value="ECO:0007669"/>
    <property type="project" value="UniProtKB-UniRule"/>
</dbReference>
<comment type="cofactor">
    <cofactor evidence="2">
        <name>Mg(2+)</name>
        <dbReference type="ChEBI" id="CHEBI:18420"/>
    </cofactor>
</comment>
<evidence type="ECO:0000256" key="15">
    <source>
        <dbReference type="ARBA" id="ARBA00022989"/>
    </source>
</evidence>
<evidence type="ECO:0000256" key="4">
    <source>
        <dbReference type="ARBA" id="ARBA00009605"/>
    </source>
</evidence>
<evidence type="ECO:0000256" key="24">
    <source>
        <dbReference type="SAM" id="SignalP"/>
    </source>
</evidence>
<evidence type="ECO:0000313" key="26">
    <source>
        <dbReference type="EnsemblMetazoa" id="XP_014245499.1"/>
    </source>
</evidence>
<sequence>MLVLKSTFVLFIAVQIQELNAQRVCARSQETGTTLFEDLVYAAREIDDNDIQKDQEVCKKGTQTCYAFWKKGNSNENITFFSAGCWEISGQGECTSSVCQPQSHPRKSLVNAMFCCCTGNLCNTNISFNSPVKEGEPLEETSLSAKPSSSMYNSGENREWKVIVLGGCGGLLFLLFLTIVFVVWGPTTMKKKTNHVPPQQPPPKEANNSYSLSQLSLDKIVGQGRYGTVWLGHLKGQQVAVKMFPMHYSQYFYNEKDIYTLPFMEHSSLLKYLGSDEFPNKNGLNSLALVLSYCPLGTLQEYLKRNTLDTATFIRMALSTTSGLAHLHTEIHKKDKWKPCITHRDVNTKNILVKEDLSCCLVDLGLAVKITGSHYYTLGEEQHAETKSINDVGTLRYMAPEVLEGAVNLRDCESSLKQVDVYALGLVLWEIAMRVVDFYNRPNDVLPYTLPFEKEVGLHPTFEEMQVLVSKNKARPLFPQEWKCNLMTTTIRETIEDCVDQDGEARLTVLCVHERINHLHRGSLQVGNISPTFNQTNTSFSAPSNNNNIKFLGSDMYQGDKEMADGCVSEGTVETMITLSPSEPYPVYLSTVSKEPIIQPHQGRNRCLERNLLSCDSSEELCIVQTSSKHKRFQNRDLFEESESLMRDTASHQTSIPYVQNKPFMIPKQVNTPVKGQTGLVASLMKLIKKKEEPAEDTASLTHVIVSPFEEQPPRRPSSLQLIPVADEGQVGPVQEDEFEEKRLKELSSRIRTPGDLPPSVRKKRGSKARLSLYDDRMMSNSVLDSTF</sequence>
<keyword evidence="7" id="KW-0808">Transferase</keyword>
<dbReference type="CDD" id="cd23533">
    <property type="entry name" value="TFP_LU_ECD_BMPR2_like"/>
    <property type="match status" value="1"/>
</dbReference>
<evidence type="ECO:0000256" key="11">
    <source>
        <dbReference type="ARBA" id="ARBA00022741"/>
    </source>
</evidence>
<dbReference type="Gene3D" id="3.30.200.20">
    <property type="entry name" value="Phosphorylase Kinase, domain 1"/>
    <property type="match status" value="1"/>
</dbReference>
<evidence type="ECO:0000256" key="21">
    <source>
        <dbReference type="PROSITE-ProRule" id="PRU10141"/>
    </source>
</evidence>
<keyword evidence="10 24" id="KW-0732">Signal</keyword>
<evidence type="ECO:0000256" key="1">
    <source>
        <dbReference type="ARBA" id="ARBA00001936"/>
    </source>
</evidence>